<name>A0A9X3A514_9PSEU</name>
<dbReference type="GO" id="GO:0043546">
    <property type="term" value="F:molybdopterin cofactor binding"/>
    <property type="evidence" value="ECO:0007669"/>
    <property type="project" value="InterPro"/>
</dbReference>
<organism evidence="7 8">
    <name type="scientific">Umezawaea endophytica</name>
    <dbReference type="NCBI Taxonomy" id="1654476"/>
    <lineage>
        <taxon>Bacteria</taxon>
        <taxon>Bacillati</taxon>
        <taxon>Actinomycetota</taxon>
        <taxon>Actinomycetes</taxon>
        <taxon>Pseudonocardiales</taxon>
        <taxon>Pseudonocardiaceae</taxon>
        <taxon>Umezawaea</taxon>
    </lineage>
</organism>
<dbReference type="InterPro" id="IPR006963">
    <property type="entry name" value="Mopterin_OxRdtase_4Fe-4S_dom"/>
</dbReference>
<evidence type="ECO:0000256" key="3">
    <source>
        <dbReference type="ARBA" id="ARBA00023002"/>
    </source>
</evidence>
<dbReference type="Proteomes" id="UP001141259">
    <property type="component" value="Unassembled WGS sequence"/>
</dbReference>
<dbReference type="Gene3D" id="2.20.25.90">
    <property type="entry name" value="ADC-like domains"/>
    <property type="match status" value="1"/>
</dbReference>
<dbReference type="Pfam" id="PF04879">
    <property type="entry name" value="Molybdop_Fe4S4"/>
    <property type="match status" value="1"/>
</dbReference>
<gene>
    <name evidence="7" type="ORF">NZH93_33735</name>
</gene>
<dbReference type="SUPFAM" id="SSF50692">
    <property type="entry name" value="ADC-like"/>
    <property type="match status" value="1"/>
</dbReference>
<proteinExistence type="predicted"/>
<evidence type="ECO:0000256" key="4">
    <source>
        <dbReference type="ARBA" id="ARBA00023004"/>
    </source>
</evidence>
<dbReference type="GO" id="GO:0016491">
    <property type="term" value="F:oxidoreductase activity"/>
    <property type="evidence" value="ECO:0007669"/>
    <property type="project" value="UniProtKB-KW"/>
</dbReference>
<evidence type="ECO:0000256" key="2">
    <source>
        <dbReference type="ARBA" id="ARBA00022723"/>
    </source>
</evidence>
<dbReference type="AlphaFoldDB" id="A0A9X3A514"/>
<sequence>MTTRTALTTCPLCEATCGLELTITDDRITGVRGDRLDEFSGGFLCPKGASLGALDADPDRLATPLVKRDGVHVPVSWAEAFEVVRQRLTAIIAEHGRDAVAMYLGNPMVHSLAGGLYAGALRRALGSRNVFTASTVDQMPKHVSSGLLYGGIYTIPVPDIDRTDFLLLLGADPYTSNGSLWTAPDMPKRLKALRARGGSFVVVDPRRSRTAAAADQHVPITPGTDVFLLLALANELFAAGLVDLGDLAPHVNGLARVRALVEPFTPEAVADRCGIDAATIRDLAHRFAAAPKAAVYGRIGTTTVDFGTVASWLVDVLNIMTGNLDRPGGSMFPLPAHLGRGRGSGQGFTTGRWHSRVRGLPEVANEFPAVTLVDEIETPGEGQVRALVTIAGNPALSLPNSGRLDPALSTLDFVVSVDPYLNETTRHADVILPPPPPSRRPHYDIAFLGFAVRNVAKFSPPVIPPDEGSVPEADILLRLTAILNGGDPDVDLDAVADQQLEAQITKLVEHPKSPLHGRDVAELRSAIVGETREERLLDLKLRTGSYGDWFGAVPDGLSMAKLLANPHGVDLGPLEPRIPEVLRTPSGRIELCPDLIADDVPRVLAALRERHDDLLLVGRRHLRTNNSWMHNVPALVKGKDLCTLLVNTSDARRLGLVGGGVAQVASRVGKVEVAVEVTDDIAEGVVSLPHGWGHDQPGTRLTTATAHAGVNVNLLTDDLRIDPLSGTAVLNGVRVTVSPAAHH</sequence>
<dbReference type="InterPro" id="IPR006656">
    <property type="entry name" value="Mopterin_OxRdtase"/>
</dbReference>
<dbReference type="InterPro" id="IPR009010">
    <property type="entry name" value="Asp_de-COase-like_dom_sf"/>
</dbReference>
<dbReference type="GO" id="GO:0016020">
    <property type="term" value="C:membrane"/>
    <property type="evidence" value="ECO:0007669"/>
    <property type="project" value="TreeGrafter"/>
</dbReference>
<dbReference type="RefSeq" id="WP_259627326.1">
    <property type="nucleotide sequence ID" value="NZ_JANYMP010000020.1"/>
</dbReference>
<reference evidence="7" key="1">
    <citation type="submission" date="2022-08" db="EMBL/GenBank/DDBJ databases">
        <authorList>
            <person name="Tistechok S."/>
            <person name="Samborskyy M."/>
            <person name="Roman I."/>
        </authorList>
    </citation>
    <scope>NUCLEOTIDE SEQUENCE</scope>
    <source>
        <strain evidence="7">DSM 103496</strain>
    </source>
</reference>
<dbReference type="InterPro" id="IPR006657">
    <property type="entry name" value="MoPterin_dinucl-bd_dom"/>
</dbReference>
<keyword evidence="1" id="KW-0004">4Fe-4S</keyword>
<accession>A0A9X3A514</accession>
<dbReference type="SMART" id="SM00926">
    <property type="entry name" value="Molybdop_Fe4S4"/>
    <property type="match status" value="1"/>
</dbReference>
<dbReference type="Pfam" id="PF01568">
    <property type="entry name" value="Molydop_binding"/>
    <property type="match status" value="1"/>
</dbReference>
<evidence type="ECO:0000259" key="6">
    <source>
        <dbReference type="PROSITE" id="PS51669"/>
    </source>
</evidence>
<feature type="domain" description="4Fe-4S Mo/W bis-MGD-type" evidence="6">
    <location>
        <begin position="3"/>
        <end position="59"/>
    </location>
</feature>
<keyword evidence="3" id="KW-0560">Oxidoreductase</keyword>
<evidence type="ECO:0000313" key="7">
    <source>
        <dbReference type="EMBL" id="MCS7481843.1"/>
    </source>
</evidence>
<keyword evidence="4" id="KW-0408">Iron</keyword>
<dbReference type="PANTHER" id="PTHR43105">
    <property type="entry name" value="RESPIRATORY NITRATE REDUCTASE"/>
    <property type="match status" value="1"/>
</dbReference>
<evidence type="ECO:0000256" key="1">
    <source>
        <dbReference type="ARBA" id="ARBA00022485"/>
    </source>
</evidence>
<evidence type="ECO:0000256" key="5">
    <source>
        <dbReference type="ARBA" id="ARBA00023014"/>
    </source>
</evidence>
<dbReference type="Gene3D" id="3.40.50.740">
    <property type="match status" value="1"/>
</dbReference>
<dbReference type="PROSITE" id="PS51669">
    <property type="entry name" value="4FE4S_MOW_BIS_MGD"/>
    <property type="match status" value="1"/>
</dbReference>
<dbReference type="InterPro" id="IPR050123">
    <property type="entry name" value="Prok_molybdopt-oxidoreductase"/>
</dbReference>
<evidence type="ECO:0000313" key="8">
    <source>
        <dbReference type="Proteomes" id="UP001141259"/>
    </source>
</evidence>
<keyword evidence="8" id="KW-1185">Reference proteome</keyword>
<dbReference type="Gene3D" id="2.40.40.20">
    <property type="match status" value="1"/>
</dbReference>
<dbReference type="Gene3D" id="3.40.228.10">
    <property type="entry name" value="Dimethylsulfoxide Reductase, domain 2"/>
    <property type="match status" value="1"/>
</dbReference>
<dbReference type="Pfam" id="PF00384">
    <property type="entry name" value="Molybdopterin"/>
    <property type="match status" value="1"/>
</dbReference>
<keyword evidence="5" id="KW-0411">Iron-sulfur</keyword>
<dbReference type="EMBL" id="JANYMP010000020">
    <property type="protein sequence ID" value="MCS7481843.1"/>
    <property type="molecule type" value="Genomic_DNA"/>
</dbReference>
<dbReference type="GO" id="GO:0046872">
    <property type="term" value="F:metal ion binding"/>
    <property type="evidence" value="ECO:0007669"/>
    <property type="project" value="UniProtKB-KW"/>
</dbReference>
<dbReference type="SUPFAM" id="SSF53706">
    <property type="entry name" value="Formate dehydrogenase/DMSO reductase, domains 1-3"/>
    <property type="match status" value="1"/>
</dbReference>
<comment type="caution">
    <text evidence="7">The sequence shown here is derived from an EMBL/GenBank/DDBJ whole genome shotgun (WGS) entry which is preliminary data.</text>
</comment>
<keyword evidence="2" id="KW-0479">Metal-binding</keyword>
<protein>
    <submittedName>
        <fullName evidence="7">Molybdopterin-dependent oxidoreductase</fullName>
    </submittedName>
</protein>
<dbReference type="PANTHER" id="PTHR43105:SF9">
    <property type="entry name" value="NADPH-FE(3+) OXIDOREDUCTASE SUBUNIT ALPHA"/>
    <property type="match status" value="1"/>
</dbReference>
<dbReference type="GO" id="GO:0051539">
    <property type="term" value="F:4 iron, 4 sulfur cluster binding"/>
    <property type="evidence" value="ECO:0007669"/>
    <property type="project" value="UniProtKB-KW"/>
</dbReference>